<dbReference type="AlphaFoldDB" id="N8WQ57"/>
<sequence>MTAFIIDETGATSTALDLDETQPLSVVVDLHSSLGVGVALGISFFAKVKEPTQPSHIAMALKWVDTATDDVILELKGNLVQDEEDFSSFLSVALSSDEVKDIQIHLGADWLNAVKTSTGFNASNSLGRSIINLSLEEDSVGAFDADHLYRILTTLEDKPSYLVLPQVSDLEVYTTVYRSMDKLNIPLDAELDPTLNVDQVANLATSLSAQDHRVQLIWSPNVCRPRDATSLRGRKVPAYSIGQYIGKKLLRNGNTSAQGIPKIADPVAGESYPFNFKAFEPRSDVVLDEEALEKLAVAKVNVVRRITYSSGAKVVLSDVLTQYDSKNSALRLVNAAEITTYTTNRVIEILRKHMLSRMSAYLTNASRDIEAFLSACSSDSVGLLQPAEDLGGVPYTFTLEPDEQYPFERVRLYLARRPEGATRSAIFDDVINK</sequence>
<dbReference type="EMBL" id="APPI01000010">
    <property type="protein sequence ID" value="ENV14252.1"/>
    <property type="molecule type" value="Genomic_DNA"/>
</dbReference>
<dbReference type="PATRIC" id="fig|1217675.3.peg.476"/>
<organism evidence="1 2">
    <name type="scientific">Acinetobacter schindleri NIPH 900</name>
    <dbReference type="NCBI Taxonomy" id="1217675"/>
    <lineage>
        <taxon>Bacteria</taxon>
        <taxon>Pseudomonadati</taxon>
        <taxon>Pseudomonadota</taxon>
        <taxon>Gammaproteobacteria</taxon>
        <taxon>Moraxellales</taxon>
        <taxon>Moraxellaceae</taxon>
        <taxon>Acinetobacter</taxon>
    </lineage>
</organism>
<keyword evidence="2" id="KW-1185">Reference proteome</keyword>
<dbReference type="HOGENOM" id="CLU_051979_0_0_6"/>
<comment type="caution">
    <text evidence="1">The sequence shown here is derived from an EMBL/GenBank/DDBJ whole genome shotgun (WGS) entry which is preliminary data.</text>
</comment>
<evidence type="ECO:0000313" key="2">
    <source>
        <dbReference type="Proteomes" id="UP000018438"/>
    </source>
</evidence>
<protein>
    <recommendedName>
        <fullName evidence="3">Tail sheath protein subtilisin-like domain-containing protein</fullName>
    </recommendedName>
</protein>
<proteinExistence type="predicted"/>
<dbReference type="Proteomes" id="UP000018438">
    <property type="component" value="Unassembled WGS sequence"/>
</dbReference>
<evidence type="ECO:0008006" key="3">
    <source>
        <dbReference type="Google" id="ProtNLM"/>
    </source>
</evidence>
<gene>
    <name evidence="1" type="ORF">F965_00495</name>
</gene>
<reference evidence="1 2" key="1">
    <citation type="submission" date="2013-02" db="EMBL/GenBank/DDBJ databases">
        <title>The Genome Sequence of Acinetobacter schindleri NIPH 900.</title>
        <authorList>
            <consortium name="The Broad Institute Genome Sequencing Platform"/>
            <consortium name="The Broad Institute Genome Sequencing Center for Infectious Disease"/>
            <person name="Cerqueira G."/>
            <person name="Feldgarden M."/>
            <person name="Courvalin P."/>
            <person name="Perichon B."/>
            <person name="Grillot-Courvalin C."/>
            <person name="Clermont D."/>
            <person name="Rocha E."/>
            <person name="Yoon E.-J."/>
            <person name="Nemec A."/>
            <person name="Walker B."/>
            <person name="Young S.K."/>
            <person name="Zeng Q."/>
            <person name="Gargeya S."/>
            <person name="Fitzgerald M."/>
            <person name="Haas B."/>
            <person name="Abouelleil A."/>
            <person name="Alvarado L."/>
            <person name="Arachchi H.M."/>
            <person name="Berlin A.M."/>
            <person name="Chapman S.B."/>
            <person name="Dewar J."/>
            <person name="Goldberg J."/>
            <person name="Griggs A."/>
            <person name="Gujja S."/>
            <person name="Hansen M."/>
            <person name="Howarth C."/>
            <person name="Imamovic A."/>
            <person name="Larimer J."/>
            <person name="McCowan C."/>
            <person name="Murphy C."/>
            <person name="Neiman D."/>
            <person name="Pearson M."/>
            <person name="Priest M."/>
            <person name="Roberts A."/>
            <person name="Saif S."/>
            <person name="Shea T."/>
            <person name="Sisk P."/>
            <person name="Sykes S."/>
            <person name="Wortman J."/>
            <person name="Nusbaum C."/>
            <person name="Birren B."/>
        </authorList>
    </citation>
    <scope>NUCLEOTIDE SEQUENCE [LARGE SCALE GENOMIC DNA]</scope>
    <source>
        <strain evidence="1 2">NIPH 900</strain>
    </source>
</reference>
<accession>N8WQ57</accession>
<name>N8WQ57_9GAMM</name>
<evidence type="ECO:0000313" key="1">
    <source>
        <dbReference type="EMBL" id="ENV14252.1"/>
    </source>
</evidence>
<dbReference type="RefSeq" id="WP_004812484.1">
    <property type="nucleotide sequence ID" value="NZ_KB849450.1"/>
</dbReference>